<dbReference type="OrthoDB" id="10064338at2759"/>
<dbReference type="PROSITE" id="PS51293">
    <property type="entry name" value="SANT"/>
    <property type="match status" value="1"/>
</dbReference>
<evidence type="ECO:0000313" key="3">
    <source>
        <dbReference type="Proteomes" id="UP000281553"/>
    </source>
</evidence>
<organism evidence="2 3">
    <name type="scientific">Dibothriocephalus latus</name>
    <name type="common">Fish tapeworm</name>
    <name type="synonym">Diphyllobothrium latum</name>
    <dbReference type="NCBI Taxonomy" id="60516"/>
    <lineage>
        <taxon>Eukaryota</taxon>
        <taxon>Metazoa</taxon>
        <taxon>Spiralia</taxon>
        <taxon>Lophotrochozoa</taxon>
        <taxon>Platyhelminthes</taxon>
        <taxon>Cestoda</taxon>
        <taxon>Eucestoda</taxon>
        <taxon>Diphyllobothriidea</taxon>
        <taxon>Diphyllobothriidae</taxon>
        <taxon>Dibothriocephalus</taxon>
    </lineage>
</organism>
<name>A0A3P7P2Z7_DIBLA</name>
<dbReference type="Proteomes" id="UP000281553">
    <property type="component" value="Unassembled WGS sequence"/>
</dbReference>
<evidence type="ECO:0000259" key="1">
    <source>
        <dbReference type="PROSITE" id="PS51293"/>
    </source>
</evidence>
<keyword evidence="3" id="KW-1185">Reference proteome</keyword>
<dbReference type="SUPFAM" id="SSF46689">
    <property type="entry name" value="Homeodomain-like"/>
    <property type="match status" value="1"/>
</dbReference>
<evidence type="ECO:0000313" key="2">
    <source>
        <dbReference type="EMBL" id="VDN44543.1"/>
    </source>
</evidence>
<dbReference type="AlphaFoldDB" id="A0A3P7P2Z7"/>
<dbReference type="InterPro" id="IPR017884">
    <property type="entry name" value="SANT_dom"/>
</dbReference>
<protein>
    <recommendedName>
        <fullName evidence="1">SANT domain-containing protein</fullName>
    </recommendedName>
</protein>
<dbReference type="Pfam" id="PF00249">
    <property type="entry name" value="Myb_DNA-binding"/>
    <property type="match status" value="1"/>
</dbReference>
<dbReference type="InterPro" id="IPR001005">
    <property type="entry name" value="SANT/Myb"/>
</dbReference>
<proteinExistence type="predicted"/>
<dbReference type="CDD" id="cd00167">
    <property type="entry name" value="SANT"/>
    <property type="match status" value="1"/>
</dbReference>
<accession>A0A3P7P2Z7</accession>
<feature type="domain" description="SANT" evidence="1">
    <location>
        <begin position="69"/>
        <end position="116"/>
    </location>
</feature>
<sequence length="122" mass="13748">MREGADGWHDKHLTRVPNEICVKVTSMYSVELVLLYRSSADDLRFGCTVGSLSFFSFSSVMPAAPVAYRWTKMELALFLTALSKLGDDFAAISRTLGTKSESFIRDFYEEFKEKVGLDCLVK</sequence>
<dbReference type="EMBL" id="UYRU01112018">
    <property type="protein sequence ID" value="VDN44543.1"/>
    <property type="molecule type" value="Genomic_DNA"/>
</dbReference>
<dbReference type="Gene3D" id="1.20.58.1880">
    <property type="match status" value="1"/>
</dbReference>
<dbReference type="SMART" id="SM00717">
    <property type="entry name" value="SANT"/>
    <property type="match status" value="1"/>
</dbReference>
<reference evidence="2 3" key="1">
    <citation type="submission" date="2018-11" db="EMBL/GenBank/DDBJ databases">
        <authorList>
            <consortium name="Pathogen Informatics"/>
        </authorList>
    </citation>
    <scope>NUCLEOTIDE SEQUENCE [LARGE SCALE GENOMIC DNA]</scope>
</reference>
<gene>
    <name evidence="2" type="ORF">DILT_LOCUS19365</name>
</gene>
<dbReference type="InterPro" id="IPR009057">
    <property type="entry name" value="Homeodomain-like_sf"/>
</dbReference>